<name>A0A4Z0WJN7_9GAMM</name>
<evidence type="ECO:0000313" key="3">
    <source>
        <dbReference type="EMBL" id="TGG95711.1"/>
    </source>
</evidence>
<keyword evidence="4" id="KW-1185">Reference proteome</keyword>
<organism evidence="3 4">
    <name type="scientific">Natronospirillum operosum</name>
    <dbReference type="NCBI Taxonomy" id="2759953"/>
    <lineage>
        <taxon>Bacteria</taxon>
        <taxon>Pseudomonadati</taxon>
        <taxon>Pseudomonadota</taxon>
        <taxon>Gammaproteobacteria</taxon>
        <taxon>Oceanospirillales</taxon>
        <taxon>Natronospirillaceae</taxon>
        <taxon>Natronospirillum</taxon>
    </lineage>
</organism>
<feature type="domain" description="Multidrug resistance protein MdtA-like barrel-sandwich hybrid" evidence="2">
    <location>
        <begin position="70"/>
        <end position="192"/>
    </location>
</feature>
<comment type="similarity">
    <text evidence="1">Belongs to the membrane fusion protein (MFP) (TC 8.A.1) family.</text>
</comment>
<protein>
    <submittedName>
        <fullName evidence="3">Efflux RND transporter periplasmic adaptor subunit</fullName>
    </submittedName>
</protein>
<dbReference type="RefSeq" id="WP_135481599.1">
    <property type="nucleotide sequence ID" value="NZ_SRMF01000001.1"/>
</dbReference>
<reference evidence="3 4" key="1">
    <citation type="submission" date="2019-04" db="EMBL/GenBank/DDBJ databases">
        <title>Natronospirillum operosus gen. nov., sp. nov., a haloalkaliphilic satellite isolated from decaying biomass of laboratory culture of cyanobacterium Geitlerinema sp. and proposal of Natronospirillaceae fam. nov. and Saccharospirillaceae fam. nov.</title>
        <authorList>
            <person name="Kevbrin V."/>
            <person name="Boltyanskaya Y."/>
            <person name="Koziaeva V."/>
            <person name="Grouzdev D.S."/>
            <person name="Park M."/>
            <person name="Cho J."/>
        </authorList>
    </citation>
    <scope>NUCLEOTIDE SEQUENCE [LARGE SCALE GENOMIC DNA]</scope>
    <source>
        <strain evidence="3 4">G-116</strain>
    </source>
</reference>
<dbReference type="Proteomes" id="UP000297475">
    <property type="component" value="Unassembled WGS sequence"/>
</dbReference>
<sequence>MKRFLGQGAAILIMLLLTVWMYSGLDADLAPPDSVQSPGDDQLSRVQVRTLLAEDTARTLIVNGETRVNREVLVRAQVTGTIDQIAVSQGDQVSSGDLLAVIDEGDLPDQLLSARALERQREAELDGVRRLVERGLQTTSDRRAAEALFEDAVANRRSLERQLERTRIHAPFGGVIEERFVEQGSYVSTGGEVVRILDYSPLKIRAQVSESRIGSLALGNDAEITLVTGDRFMGRISHIGTRARPETRTFTVDIEATEAAPAVAGVTAEIRFPLAAVRAHFVSPALLSLNEQGDLALKHLTADDRVVSSAVELVRSSTDGIWVTGLPDVARVITVGQGFVAVGQTVDAVEAN</sequence>
<dbReference type="AlphaFoldDB" id="A0A4Z0WJN7"/>
<evidence type="ECO:0000256" key="1">
    <source>
        <dbReference type="ARBA" id="ARBA00009477"/>
    </source>
</evidence>
<evidence type="ECO:0000313" key="4">
    <source>
        <dbReference type="Proteomes" id="UP000297475"/>
    </source>
</evidence>
<dbReference type="EMBL" id="SRMF01000001">
    <property type="protein sequence ID" value="TGG95711.1"/>
    <property type="molecule type" value="Genomic_DNA"/>
</dbReference>
<dbReference type="GO" id="GO:1990281">
    <property type="term" value="C:efflux pump complex"/>
    <property type="evidence" value="ECO:0007669"/>
    <property type="project" value="TreeGrafter"/>
</dbReference>
<dbReference type="SUPFAM" id="SSF111369">
    <property type="entry name" value="HlyD-like secretion proteins"/>
    <property type="match status" value="1"/>
</dbReference>
<proteinExistence type="inferred from homology"/>
<dbReference type="Gene3D" id="1.10.287.470">
    <property type="entry name" value="Helix hairpin bin"/>
    <property type="match status" value="1"/>
</dbReference>
<dbReference type="PANTHER" id="PTHR30469:SF29">
    <property type="entry name" value="BLR2860 PROTEIN"/>
    <property type="match status" value="1"/>
</dbReference>
<dbReference type="InterPro" id="IPR006143">
    <property type="entry name" value="RND_pump_MFP"/>
</dbReference>
<dbReference type="Gene3D" id="2.40.50.100">
    <property type="match status" value="1"/>
</dbReference>
<accession>A0A4Z0WJN7</accession>
<dbReference type="InterPro" id="IPR058625">
    <property type="entry name" value="MdtA-like_BSH"/>
</dbReference>
<comment type="caution">
    <text evidence="3">The sequence shown here is derived from an EMBL/GenBank/DDBJ whole genome shotgun (WGS) entry which is preliminary data.</text>
</comment>
<dbReference type="Pfam" id="PF25917">
    <property type="entry name" value="BSH_RND"/>
    <property type="match status" value="1"/>
</dbReference>
<dbReference type="PANTHER" id="PTHR30469">
    <property type="entry name" value="MULTIDRUG RESISTANCE PROTEIN MDTA"/>
    <property type="match status" value="1"/>
</dbReference>
<dbReference type="NCBIfam" id="TIGR01730">
    <property type="entry name" value="RND_mfp"/>
    <property type="match status" value="1"/>
</dbReference>
<evidence type="ECO:0000259" key="2">
    <source>
        <dbReference type="Pfam" id="PF25917"/>
    </source>
</evidence>
<dbReference type="Gene3D" id="2.40.30.170">
    <property type="match status" value="1"/>
</dbReference>
<gene>
    <name evidence="3" type="ORF">E4656_04685</name>
</gene>
<dbReference type="GO" id="GO:0015562">
    <property type="term" value="F:efflux transmembrane transporter activity"/>
    <property type="evidence" value="ECO:0007669"/>
    <property type="project" value="TreeGrafter"/>
</dbReference>
<dbReference type="OrthoDB" id="9806939at2"/>